<name>A0A9W6Z4V8_AMBMO</name>
<feature type="transmembrane region" description="Helical" evidence="1">
    <location>
        <begin position="12"/>
        <end position="31"/>
    </location>
</feature>
<keyword evidence="1" id="KW-0472">Membrane</keyword>
<keyword evidence="1" id="KW-0812">Transmembrane</keyword>
<dbReference type="Proteomes" id="UP001165063">
    <property type="component" value="Unassembled WGS sequence"/>
</dbReference>
<evidence type="ECO:0000256" key="1">
    <source>
        <dbReference type="SAM" id="Phobius"/>
    </source>
</evidence>
<keyword evidence="1" id="KW-1133">Transmembrane helix</keyword>
<protein>
    <submittedName>
        <fullName evidence="2">Unnamed protein product</fullName>
    </submittedName>
</protein>
<evidence type="ECO:0000313" key="2">
    <source>
        <dbReference type="EMBL" id="GMG55848.1"/>
    </source>
</evidence>
<comment type="caution">
    <text evidence="2">The sequence shown here is derived from an EMBL/GenBank/DDBJ whole genome shotgun (WGS) entry which is preliminary data.</text>
</comment>
<sequence length="85" mass="9568">MDTGRSEPPSALPSSIVLALVTFSGMLMWNFGDDANCDDYLFVDYVLSQIQSQAQLPKVYCLHSSSRRYPSTRNHQQQHLTTTSL</sequence>
<reference evidence="2" key="1">
    <citation type="submission" date="2023-04" db="EMBL/GenBank/DDBJ databases">
        <title>Ambrosiozyma monospora NBRC 1965.</title>
        <authorList>
            <person name="Ichikawa N."/>
            <person name="Sato H."/>
            <person name="Tonouchi N."/>
        </authorList>
    </citation>
    <scope>NUCLEOTIDE SEQUENCE</scope>
    <source>
        <strain evidence="2">NBRC 1965</strain>
    </source>
</reference>
<dbReference type="AlphaFoldDB" id="A0A9W6Z4V8"/>
<evidence type="ECO:0000313" key="3">
    <source>
        <dbReference type="Proteomes" id="UP001165063"/>
    </source>
</evidence>
<gene>
    <name evidence="2" type="ORF">Amon01_000791700</name>
</gene>
<dbReference type="EMBL" id="BSXU01006280">
    <property type="protein sequence ID" value="GMG55848.1"/>
    <property type="molecule type" value="Genomic_DNA"/>
</dbReference>
<organism evidence="2 3">
    <name type="scientific">Ambrosiozyma monospora</name>
    <name type="common">Yeast</name>
    <name type="synonym">Endomycopsis monosporus</name>
    <dbReference type="NCBI Taxonomy" id="43982"/>
    <lineage>
        <taxon>Eukaryota</taxon>
        <taxon>Fungi</taxon>
        <taxon>Dikarya</taxon>
        <taxon>Ascomycota</taxon>
        <taxon>Saccharomycotina</taxon>
        <taxon>Pichiomycetes</taxon>
        <taxon>Pichiales</taxon>
        <taxon>Pichiaceae</taxon>
        <taxon>Ambrosiozyma</taxon>
    </lineage>
</organism>
<keyword evidence="3" id="KW-1185">Reference proteome</keyword>
<accession>A0A9W6Z4V8</accession>
<proteinExistence type="predicted"/>